<gene>
    <name evidence="1" type="ORF">H5410_003064</name>
</gene>
<dbReference type="OrthoDB" id="1301749at2759"/>
<dbReference type="EMBL" id="JACXVP010000001">
    <property type="protein sequence ID" value="KAG5631347.1"/>
    <property type="molecule type" value="Genomic_DNA"/>
</dbReference>
<reference evidence="1 2" key="1">
    <citation type="submission" date="2020-09" db="EMBL/GenBank/DDBJ databases">
        <title>De no assembly of potato wild relative species, Solanum commersonii.</title>
        <authorList>
            <person name="Cho K."/>
        </authorList>
    </citation>
    <scope>NUCLEOTIDE SEQUENCE [LARGE SCALE GENOMIC DNA]</scope>
    <source>
        <strain evidence="1">LZ3.2</strain>
        <tissue evidence="1">Leaf</tissue>
    </source>
</reference>
<keyword evidence="2" id="KW-1185">Reference proteome</keyword>
<accession>A0A9J6B3Z9</accession>
<evidence type="ECO:0000313" key="1">
    <source>
        <dbReference type="EMBL" id="KAG5631347.1"/>
    </source>
</evidence>
<proteinExistence type="predicted"/>
<dbReference type="AlphaFoldDB" id="A0A9J6B3Z9"/>
<evidence type="ECO:0000313" key="2">
    <source>
        <dbReference type="Proteomes" id="UP000824120"/>
    </source>
</evidence>
<organism evidence="1 2">
    <name type="scientific">Solanum commersonii</name>
    <name type="common">Commerson's wild potato</name>
    <name type="synonym">Commerson's nightshade</name>
    <dbReference type="NCBI Taxonomy" id="4109"/>
    <lineage>
        <taxon>Eukaryota</taxon>
        <taxon>Viridiplantae</taxon>
        <taxon>Streptophyta</taxon>
        <taxon>Embryophyta</taxon>
        <taxon>Tracheophyta</taxon>
        <taxon>Spermatophyta</taxon>
        <taxon>Magnoliopsida</taxon>
        <taxon>eudicotyledons</taxon>
        <taxon>Gunneridae</taxon>
        <taxon>Pentapetalae</taxon>
        <taxon>asterids</taxon>
        <taxon>lamiids</taxon>
        <taxon>Solanales</taxon>
        <taxon>Solanaceae</taxon>
        <taxon>Solanoideae</taxon>
        <taxon>Solaneae</taxon>
        <taxon>Solanum</taxon>
    </lineage>
</organism>
<comment type="caution">
    <text evidence="1">The sequence shown here is derived from an EMBL/GenBank/DDBJ whole genome shotgun (WGS) entry which is preliminary data.</text>
</comment>
<dbReference type="Proteomes" id="UP000824120">
    <property type="component" value="Chromosome 1"/>
</dbReference>
<sequence>MESITRCTDTIEHIFNNGHFATYVWKALYRRSGLRRTTLIMQPHLAMVVTKYTNEAHKLLLQATPIFICWNLWKKLCM</sequence>
<name>A0A9J6B3Z9_SOLCO</name>
<protein>
    <submittedName>
        <fullName evidence="1">Uncharacterized protein</fullName>
    </submittedName>
</protein>